<dbReference type="OrthoDB" id="9782163at2"/>
<dbReference type="GO" id="GO:0005524">
    <property type="term" value="F:ATP binding"/>
    <property type="evidence" value="ECO:0007669"/>
    <property type="project" value="UniProtKB-KW"/>
</dbReference>
<keyword evidence="3" id="KW-0813">Transport</keyword>
<dbReference type="InterPro" id="IPR017871">
    <property type="entry name" value="ABC_transporter-like_CS"/>
</dbReference>
<reference evidence="10 11" key="1">
    <citation type="journal article" date="2010" name="Stand. Genomic Sci.">
        <title>Complete genome sequence of Desulfarculus baarsii type strain (2st14).</title>
        <authorList>
            <person name="Sun H."/>
            <person name="Spring S."/>
            <person name="Lapidus A."/>
            <person name="Davenport K."/>
            <person name="Del Rio T.G."/>
            <person name="Tice H."/>
            <person name="Nolan M."/>
            <person name="Copeland A."/>
            <person name="Cheng J.F."/>
            <person name="Lucas S."/>
            <person name="Tapia R."/>
            <person name="Goodwin L."/>
            <person name="Pitluck S."/>
            <person name="Ivanova N."/>
            <person name="Pagani I."/>
            <person name="Mavromatis K."/>
            <person name="Ovchinnikova G."/>
            <person name="Pati A."/>
            <person name="Chen A."/>
            <person name="Palaniappan K."/>
            <person name="Hauser L."/>
            <person name="Chang Y.J."/>
            <person name="Jeffries C.D."/>
            <person name="Detter J.C."/>
            <person name="Han C."/>
            <person name="Rohde M."/>
            <person name="Brambilla E."/>
            <person name="Goker M."/>
            <person name="Woyke T."/>
            <person name="Bristow J."/>
            <person name="Eisen J.A."/>
            <person name="Markowitz V."/>
            <person name="Hugenholtz P."/>
            <person name="Kyrpides N.C."/>
            <person name="Klenk H.P."/>
            <person name="Land M."/>
        </authorList>
    </citation>
    <scope>NUCLEOTIDE SEQUENCE [LARGE SCALE GENOMIC DNA]</scope>
    <source>
        <strain evidence="11">ATCC 33931 / DSM 2075 / LMG 7858 / VKM B-1802 / 2st14</strain>
    </source>
</reference>
<feature type="domain" description="ABC transporter" evidence="9">
    <location>
        <begin position="9"/>
        <end position="248"/>
    </location>
</feature>
<dbReference type="InterPro" id="IPR003439">
    <property type="entry name" value="ABC_transporter-like_ATP-bd"/>
</dbReference>
<dbReference type="GO" id="GO:0016887">
    <property type="term" value="F:ATP hydrolysis activity"/>
    <property type="evidence" value="ECO:0007669"/>
    <property type="project" value="InterPro"/>
</dbReference>
<protein>
    <submittedName>
        <fullName evidence="10">ABC transporter related protein</fullName>
    </submittedName>
</protein>
<dbReference type="RefSeq" id="WP_013259321.1">
    <property type="nucleotide sequence ID" value="NC_014365.1"/>
</dbReference>
<dbReference type="STRING" id="644282.Deba_2525"/>
<dbReference type="HOGENOM" id="CLU_000604_86_7_7"/>
<dbReference type="SUPFAM" id="SSF52540">
    <property type="entry name" value="P-loop containing nucleoside triphosphate hydrolases"/>
    <property type="match status" value="2"/>
</dbReference>
<dbReference type="PROSITE" id="PS00211">
    <property type="entry name" value="ABC_TRANSPORTER_1"/>
    <property type="match status" value="1"/>
</dbReference>
<keyword evidence="6" id="KW-0067">ATP-binding</keyword>
<comment type="similarity">
    <text evidence="2">Belongs to the ABC transporter superfamily.</text>
</comment>
<dbReference type="EMBL" id="CP002085">
    <property type="protein sequence ID" value="ADK85882.1"/>
    <property type="molecule type" value="Genomic_DNA"/>
</dbReference>
<dbReference type="InterPro" id="IPR003593">
    <property type="entry name" value="AAA+_ATPase"/>
</dbReference>
<accession>E1QJY9</accession>
<organism evidence="10 11">
    <name type="scientific">Desulfarculus baarsii (strain ATCC 33931 / DSM 2075 / LMG 7858 / VKM B-1802 / 2st14)</name>
    <dbReference type="NCBI Taxonomy" id="644282"/>
    <lineage>
        <taxon>Bacteria</taxon>
        <taxon>Pseudomonadati</taxon>
        <taxon>Thermodesulfobacteriota</taxon>
        <taxon>Desulfarculia</taxon>
        <taxon>Desulfarculales</taxon>
        <taxon>Desulfarculaceae</taxon>
        <taxon>Desulfarculus</taxon>
    </lineage>
</organism>
<name>E1QJY9_DESB2</name>
<evidence type="ECO:0000313" key="11">
    <source>
        <dbReference type="Proteomes" id="UP000009047"/>
    </source>
</evidence>
<gene>
    <name evidence="10" type="ordered locus">Deba_2525</name>
</gene>
<evidence type="ECO:0000256" key="7">
    <source>
        <dbReference type="ARBA" id="ARBA00022967"/>
    </source>
</evidence>
<keyword evidence="7" id="KW-1278">Translocase</keyword>
<evidence type="ECO:0000256" key="3">
    <source>
        <dbReference type="ARBA" id="ARBA00022448"/>
    </source>
</evidence>
<dbReference type="Gene3D" id="3.40.50.300">
    <property type="entry name" value="P-loop containing nucleotide triphosphate hydrolases"/>
    <property type="match status" value="2"/>
</dbReference>
<dbReference type="PANTHER" id="PTHR43553">
    <property type="entry name" value="HEAVY METAL TRANSPORTER"/>
    <property type="match status" value="1"/>
</dbReference>
<feature type="domain" description="ABC transporter" evidence="9">
    <location>
        <begin position="291"/>
        <end position="522"/>
    </location>
</feature>
<evidence type="ECO:0000256" key="5">
    <source>
        <dbReference type="ARBA" id="ARBA00022741"/>
    </source>
</evidence>
<dbReference type="FunFam" id="3.40.50.300:FF:000224">
    <property type="entry name" value="Energy-coupling factor transporter ATP-binding protein EcfA"/>
    <property type="match status" value="1"/>
</dbReference>
<evidence type="ECO:0000256" key="1">
    <source>
        <dbReference type="ARBA" id="ARBA00004236"/>
    </source>
</evidence>
<keyword evidence="4" id="KW-1003">Cell membrane</keyword>
<evidence type="ECO:0000256" key="4">
    <source>
        <dbReference type="ARBA" id="ARBA00022475"/>
    </source>
</evidence>
<evidence type="ECO:0000256" key="6">
    <source>
        <dbReference type="ARBA" id="ARBA00022840"/>
    </source>
</evidence>
<evidence type="ECO:0000313" key="10">
    <source>
        <dbReference type="EMBL" id="ADK85882.1"/>
    </source>
</evidence>
<dbReference type="InterPro" id="IPR050095">
    <property type="entry name" value="ECF_ABC_transporter_ATP-bd"/>
</dbReference>
<dbReference type="CDD" id="cd03225">
    <property type="entry name" value="ABC_cobalt_CbiO_domain1"/>
    <property type="match status" value="2"/>
</dbReference>
<dbReference type="GO" id="GO:0042626">
    <property type="term" value="F:ATPase-coupled transmembrane transporter activity"/>
    <property type="evidence" value="ECO:0007669"/>
    <property type="project" value="TreeGrafter"/>
</dbReference>
<sequence>MTDTVKPILSVREVGFSYPGDRRWVLDNVSLELGPGEIVLLTGPTGCGKSTLLKTLNGIIPLESSGTMKGAVLVDGVDTRTGATSSLAQKVGLVFQSPDDQLFCGNVDDEVAFGPQNLGLSADETERRVRRSLDSVGIASLAGRPSTSLSGGQKQRLAIAAQLAMRPSILALDEPISQLDPAGAAEVLGVLKKLALDGMAVLLVEHRIAETMDVAQRVEIMDEGRLVGRFDIGDLPQHSPLMRRLGLQIPDEARLASALGQGLDQDMLGPLAAAAPPRPTARQETAAEPVLEMQGVGFVYPNGGVEALKDINLSVMPGEIVGLMGPNGSGKSTLLSILAGLNRPSQGQVRLAGKPLAHKPDRRTRGRISLLFQNPDLLLIEPSVRSELLSGPRHLRRHLATDALVRLARGLGLADYLDLPPWSLSKGQRLRVALGALLAMQPQALLLDEPTTGQNRMNIQRLLASLTNGRGNRATIICSHDLDTICHFADTLVILQQGRILAQGPIRDLAADTGLLRDAGLRPTLALELSRRLGRKPPWLTCREIIDSLPPDPRPEAASS</sequence>
<dbReference type="eggNOG" id="COG1122">
    <property type="taxonomic scope" value="Bacteria"/>
</dbReference>
<evidence type="ECO:0000256" key="8">
    <source>
        <dbReference type="ARBA" id="ARBA00023136"/>
    </source>
</evidence>
<proteinExistence type="inferred from homology"/>
<comment type="subcellular location">
    <subcellularLocation>
        <location evidence="1">Cell membrane</location>
    </subcellularLocation>
</comment>
<dbReference type="InterPro" id="IPR015856">
    <property type="entry name" value="ABC_transpr_CbiO/EcfA_su"/>
</dbReference>
<keyword evidence="11" id="KW-1185">Reference proteome</keyword>
<keyword evidence="5" id="KW-0547">Nucleotide-binding</keyword>
<dbReference type="GO" id="GO:0043190">
    <property type="term" value="C:ATP-binding cassette (ABC) transporter complex"/>
    <property type="evidence" value="ECO:0007669"/>
    <property type="project" value="TreeGrafter"/>
</dbReference>
<dbReference type="AlphaFoldDB" id="E1QJY9"/>
<dbReference type="KEGG" id="dbr:Deba_2525"/>
<dbReference type="Pfam" id="PF00005">
    <property type="entry name" value="ABC_tran"/>
    <property type="match status" value="2"/>
</dbReference>
<evidence type="ECO:0000259" key="9">
    <source>
        <dbReference type="PROSITE" id="PS50893"/>
    </source>
</evidence>
<keyword evidence="8" id="KW-0472">Membrane</keyword>
<dbReference type="SMART" id="SM00382">
    <property type="entry name" value="AAA"/>
    <property type="match status" value="2"/>
</dbReference>
<dbReference type="Proteomes" id="UP000009047">
    <property type="component" value="Chromosome"/>
</dbReference>
<dbReference type="PROSITE" id="PS50893">
    <property type="entry name" value="ABC_TRANSPORTER_2"/>
    <property type="match status" value="2"/>
</dbReference>
<evidence type="ECO:0000256" key="2">
    <source>
        <dbReference type="ARBA" id="ARBA00005417"/>
    </source>
</evidence>
<dbReference type="InterPro" id="IPR027417">
    <property type="entry name" value="P-loop_NTPase"/>
</dbReference>